<evidence type="ECO:0000256" key="8">
    <source>
        <dbReference type="SAM" id="Phobius"/>
    </source>
</evidence>
<reference evidence="9 10" key="1">
    <citation type="submission" date="2016-03" db="EMBL/GenBank/DDBJ databases">
        <title>Genome sequencing of Devosia sp. S37.</title>
        <authorList>
            <person name="Mohd Nor M."/>
        </authorList>
    </citation>
    <scope>NUCLEOTIDE SEQUENCE [LARGE SCALE GENOMIC DNA]</scope>
    <source>
        <strain evidence="9 10">S37</strain>
    </source>
</reference>
<feature type="transmembrane region" description="Helical" evidence="8">
    <location>
        <begin position="286"/>
        <end position="305"/>
    </location>
</feature>
<evidence type="ECO:0000256" key="5">
    <source>
        <dbReference type="ARBA" id="ARBA00022692"/>
    </source>
</evidence>
<dbReference type="PANTHER" id="PTHR32196">
    <property type="entry name" value="ABC TRANSPORTER PERMEASE PROTEIN YPHD-RELATED-RELATED"/>
    <property type="match status" value="1"/>
</dbReference>
<dbReference type="GO" id="GO:0005886">
    <property type="term" value="C:plasma membrane"/>
    <property type="evidence" value="ECO:0007669"/>
    <property type="project" value="UniProtKB-SubCell"/>
</dbReference>
<keyword evidence="7 8" id="KW-0472">Membrane</keyword>
<comment type="subcellular location">
    <subcellularLocation>
        <location evidence="1">Cell membrane</location>
        <topology evidence="1">Multi-pass membrane protein</topology>
    </subcellularLocation>
</comment>
<dbReference type="PANTHER" id="PTHR32196:SF21">
    <property type="entry name" value="ABC TRANSPORTER PERMEASE PROTEIN YPHD-RELATED"/>
    <property type="match status" value="1"/>
</dbReference>
<keyword evidence="10" id="KW-1185">Reference proteome</keyword>
<name>A0A178I1T5_9HYPH</name>
<evidence type="ECO:0000256" key="3">
    <source>
        <dbReference type="ARBA" id="ARBA00022475"/>
    </source>
</evidence>
<comment type="caution">
    <text evidence="9">The sequence shown here is derived from an EMBL/GenBank/DDBJ whole genome shotgun (WGS) entry which is preliminary data.</text>
</comment>
<feature type="transmembrane region" description="Helical" evidence="8">
    <location>
        <begin position="95"/>
        <end position="123"/>
    </location>
</feature>
<feature type="transmembrane region" description="Helical" evidence="8">
    <location>
        <begin position="135"/>
        <end position="155"/>
    </location>
</feature>
<evidence type="ECO:0000313" key="9">
    <source>
        <dbReference type="EMBL" id="OAM79081.1"/>
    </source>
</evidence>
<feature type="transmembrane region" description="Helical" evidence="8">
    <location>
        <begin position="66"/>
        <end position="83"/>
    </location>
</feature>
<keyword evidence="6 8" id="KW-1133">Transmembrane helix</keyword>
<dbReference type="AlphaFoldDB" id="A0A178I1T5"/>
<feature type="transmembrane region" description="Helical" evidence="8">
    <location>
        <begin position="230"/>
        <end position="250"/>
    </location>
</feature>
<dbReference type="InterPro" id="IPR001851">
    <property type="entry name" value="ABC_transp_permease"/>
</dbReference>
<dbReference type="RefSeq" id="WP_067452523.1">
    <property type="nucleotide sequence ID" value="NZ_LVVY01000065.1"/>
</dbReference>
<accession>A0A178I1T5</accession>
<dbReference type="STRING" id="1770058.A3840_04510"/>
<evidence type="ECO:0000256" key="1">
    <source>
        <dbReference type="ARBA" id="ARBA00004651"/>
    </source>
</evidence>
<dbReference type="Proteomes" id="UP000078389">
    <property type="component" value="Unassembled WGS sequence"/>
</dbReference>
<evidence type="ECO:0000313" key="10">
    <source>
        <dbReference type="Proteomes" id="UP000078389"/>
    </source>
</evidence>
<feature type="transmembrane region" description="Helical" evidence="8">
    <location>
        <begin position="311"/>
        <end position="329"/>
    </location>
</feature>
<feature type="transmembrane region" description="Helical" evidence="8">
    <location>
        <begin position="30"/>
        <end position="54"/>
    </location>
</feature>
<evidence type="ECO:0000256" key="6">
    <source>
        <dbReference type="ARBA" id="ARBA00022989"/>
    </source>
</evidence>
<gene>
    <name evidence="9" type="ORF">A3840_04510</name>
</gene>
<dbReference type="OrthoDB" id="6384190at2"/>
<dbReference type="GO" id="GO:0022857">
    <property type="term" value="F:transmembrane transporter activity"/>
    <property type="evidence" value="ECO:0007669"/>
    <property type="project" value="InterPro"/>
</dbReference>
<evidence type="ECO:0000256" key="4">
    <source>
        <dbReference type="ARBA" id="ARBA00022519"/>
    </source>
</evidence>
<sequence>MTAPSIAQTDSHGRYAGSPSLLGRVLQNRYTGALVSLLLVAAFLALTQPVFLTWPNLMNIVKSNTVVFILALGATYVVIAGGIDLSVASATAASAMIFGLLLAAGLATPVAVAAAVLFGAFLGAMNGFLISYLKISFFVVTLGALSMFQSFALIINDGVSVSVFSAPGFAPVNAFVNGNVGPVPVILIFNIALLLLAGGVLRYTTFGRSLYAIGANMEAARLNGIDVKRVMFFVFVIAGLAAGLGSVVQVGRLTSASAEIDPTLLMTVLAAVLIGGTAFTGGEGGVFGTMIGVLFLGVIQNGLTLSGVSSFWQGMVSGGILIFAVWLGGMRQLLRRRRQSTGS</sequence>
<keyword evidence="5 8" id="KW-0812">Transmembrane</keyword>
<feature type="transmembrane region" description="Helical" evidence="8">
    <location>
        <begin position="183"/>
        <end position="201"/>
    </location>
</feature>
<feature type="transmembrane region" description="Helical" evidence="8">
    <location>
        <begin position="262"/>
        <end position="279"/>
    </location>
</feature>
<evidence type="ECO:0000256" key="2">
    <source>
        <dbReference type="ARBA" id="ARBA00022448"/>
    </source>
</evidence>
<dbReference type="CDD" id="cd06579">
    <property type="entry name" value="TM_PBP1_transp_AraH_like"/>
    <property type="match status" value="1"/>
</dbReference>
<dbReference type="Pfam" id="PF02653">
    <property type="entry name" value="BPD_transp_2"/>
    <property type="match status" value="1"/>
</dbReference>
<keyword evidence="4" id="KW-0997">Cell inner membrane</keyword>
<dbReference type="EMBL" id="LVVY01000065">
    <property type="protein sequence ID" value="OAM79081.1"/>
    <property type="molecule type" value="Genomic_DNA"/>
</dbReference>
<evidence type="ECO:0000256" key="7">
    <source>
        <dbReference type="ARBA" id="ARBA00023136"/>
    </source>
</evidence>
<keyword evidence="3" id="KW-1003">Cell membrane</keyword>
<proteinExistence type="predicted"/>
<organism evidence="9 10">
    <name type="scientific">Devosia elaeis</name>
    <dbReference type="NCBI Taxonomy" id="1770058"/>
    <lineage>
        <taxon>Bacteria</taxon>
        <taxon>Pseudomonadati</taxon>
        <taxon>Pseudomonadota</taxon>
        <taxon>Alphaproteobacteria</taxon>
        <taxon>Hyphomicrobiales</taxon>
        <taxon>Devosiaceae</taxon>
        <taxon>Devosia</taxon>
    </lineage>
</organism>
<protein>
    <submittedName>
        <fullName evidence="9">ABC transporter permease</fullName>
    </submittedName>
</protein>
<keyword evidence="2" id="KW-0813">Transport</keyword>